<name>A0A8S9ZN99_9BILA</name>
<evidence type="ECO:0000256" key="7">
    <source>
        <dbReference type="ARBA" id="ARBA00022753"/>
    </source>
</evidence>
<dbReference type="InterPro" id="IPR002048">
    <property type="entry name" value="EF_hand_dom"/>
</dbReference>
<dbReference type="GO" id="GO:0005886">
    <property type="term" value="C:plasma membrane"/>
    <property type="evidence" value="ECO:0007669"/>
    <property type="project" value="UniProtKB-SubCell"/>
</dbReference>
<comment type="subcellular location">
    <subcellularLocation>
        <location evidence="2">Cell membrane</location>
        <topology evidence="2">Peripheral membrane protein</topology>
        <orientation evidence="2">Cytoplasmic side</orientation>
    </subcellularLocation>
    <subcellularLocation>
        <location evidence="1">Endosome membrane</location>
        <topology evidence="1">Peripheral membrane protein</topology>
        <orientation evidence="1">Cytoplasmic side</orientation>
    </subcellularLocation>
</comment>
<dbReference type="Pfam" id="PF18150">
    <property type="entry name" value="DUF5600"/>
    <property type="match status" value="1"/>
</dbReference>
<dbReference type="PROSITE" id="PS50222">
    <property type="entry name" value="EF_HAND_2"/>
    <property type="match status" value="1"/>
</dbReference>
<dbReference type="FunFam" id="3.40.50.300:FF:000147">
    <property type="entry name" value="EH domain-containing protein 1"/>
    <property type="match status" value="1"/>
</dbReference>
<evidence type="ECO:0000256" key="11">
    <source>
        <dbReference type="SAM" id="MobiDB-lite"/>
    </source>
</evidence>
<evidence type="ECO:0000256" key="6">
    <source>
        <dbReference type="ARBA" id="ARBA00022741"/>
    </source>
</evidence>
<evidence type="ECO:0000256" key="1">
    <source>
        <dbReference type="ARBA" id="ARBA00004125"/>
    </source>
</evidence>
<evidence type="ECO:0000313" key="16">
    <source>
        <dbReference type="Proteomes" id="UP000605970"/>
    </source>
</evidence>
<dbReference type="InterPro" id="IPR018247">
    <property type="entry name" value="EF_Hand_1_Ca_BS"/>
</dbReference>
<dbReference type="Gene3D" id="3.40.50.300">
    <property type="entry name" value="P-loop containing nucleotide triphosphate hydrolases"/>
    <property type="match status" value="1"/>
</dbReference>
<dbReference type="GO" id="GO:0005525">
    <property type="term" value="F:GTP binding"/>
    <property type="evidence" value="ECO:0007669"/>
    <property type="project" value="InterPro"/>
</dbReference>
<dbReference type="InterPro" id="IPR011992">
    <property type="entry name" value="EF-hand-dom_pair"/>
</dbReference>
<dbReference type="PANTHER" id="PTHR11216">
    <property type="entry name" value="EH DOMAIN"/>
    <property type="match status" value="1"/>
</dbReference>
<gene>
    <name evidence="15" type="ORF">Mgra_00005931</name>
</gene>
<keyword evidence="8" id="KW-0106">Calcium</keyword>
<keyword evidence="5" id="KW-0479">Metal-binding</keyword>
<evidence type="ECO:0000256" key="2">
    <source>
        <dbReference type="ARBA" id="ARBA00004413"/>
    </source>
</evidence>
<evidence type="ECO:0000256" key="8">
    <source>
        <dbReference type="ARBA" id="ARBA00022837"/>
    </source>
</evidence>
<dbReference type="Gene3D" id="1.10.238.10">
    <property type="entry name" value="EF-hand"/>
    <property type="match status" value="1"/>
</dbReference>
<dbReference type="GO" id="GO:0055038">
    <property type="term" value="C:recycling endosome membrane"/>
    <property type="evidence" value="ECO:0007669"/>
    <property type="project" value="UniProtKB-SubCell"/>
</dbReference>
<accession>A0A8S9ZN99</accession>
<feature type="domain" description="EF-hand" evidence="13">
    <location>
        <begin position="505"/>
        <end position="540"/>
    </location>
</feature>
<dbReference type="SMART" id="SM00027">
    <property type="entry name" value="EH"/>
    <property type="match status" value="1"/>
</dbReference>
<dbReference type="InterPro" id="IPR030381">
    <property type="entry name" value="G_DYNAMIN_dom"/>
</dbReference>
<keyword evidence="4" id="KW-0597">Phosphoprotein</keyword>
<dbReference type="CDD" id="cd09913">
    <property type="entry name" value="EHD"/>
    <property type="match status" value="1"/>
</dbReference>
<reference evidence="15" key="1">
    <citation type="journal article" date="2020" name="Ecol. Evol.">
        <title>Genome structure and content of the rice root-knot nematode (Meloidogyne graminicola).</title>
        <authorList>
            <person name="Phan N.T."/>
            <person name="Danchin E.G.J."/>
            <person name="Klopp C."/>
            <person name="Perfus-Barbeoch L."/>
            <person name="Kozlowski D.K."/>
            <person name="Koutsovoulos G.D."/>
            <person name="Lopez-Roques C."/>
            <person name="Bouchez O."/>
            <person name="Zahm M."/>
            <person name="Besnard G."/>
            <person name="Bellafiore S."/>
        </authorList>
    </citation>
    <scope>NUCLEOTIDE SEQUENCE</scope>
    <source>
        <strain evidence="15">VN-18</strain>
    </source>
</reference>
<dbReference type="Proteomes" id="UP000605970">
    <property type="component" value="Unassembled WGS sequence"/>
</dbReference>
<dbReference type="GO" id="GO:0016197">
    <property type="term" value="P:endosomal transport"/>
    <property type="evidence" value="ECO:0007669"/>
    <property type="project" value="TreeGrafter"/>
</dbReference>
<evidence type="ECO:0000259" key="12">
    <source>
        <dbReference type="PROSITE" id="PS50031"/>
    </source>
</evidence>
<dbReference type="EMBL" id="JABEBT010000053">
    <property type="protein sequence ID" value="KAF7634683.1"/>
    <property type="molecule type" value="Genomic_DNA"/>
</dbReference>
<organism evidence="15 16">
    <name type="scientific">Meloidogyne graminicola</name>
    <dbReference type="NCBI Taxonomy" id="189291"/>
    <lineage>
        <taxon>Eukaryota</taxon>
        <taxon>Metazoa</taxon>
        <taxon>Ecdysozoa</taxon>
        <taxon>Nematoda</taxon>
        <taxon>Chromadorea</taxon>
        <taxon>Rhabditida</taxon>
        <taxon>Tylenchina</taxon>
        <taxon>Tylenchomorpha</taxon>
        <taxon>Tylenchoidea</taxon>
        <taxon>Meloidogynidae</taxon>
        <taxon>Meloidogyninae</taxon>
        <taxon>Meloidogyne</taxon>
    </lineage>
</organism>
<keyword evidence="16" id="KW-1185">Reference proteome</keyword>
<dbReference type="GO" id="GO:0005524">
    <property type="term" value="F:ATP binding"/>
    <property type="evidence" value="ECO:0007669"/>
    <property type="project" value="UniProtKB-KW"/>
</dbReference>
<evidence type="ECO:0000259" key="13">
    <source>
        <dbReference type="PROSITE" id="PS50222"/>
    </source>
</evidence>
<proteinExistence type="predicted"/>
<dbReference type="AlphaFoldDB" id="A0A8S9ZN99"/>
<dbReference type="PANTHER" id="PTHR11216:SF31">
    <property type="entry name" value="AT21416P"/>
    <property type="match status" value="1"/>
</dbReference>
<dbReference type="FunFam" id="1.10.238.10:FF:000038">
    <property type="entry name" value="EH domain-containing protein 3"/>
    <property type="match status" value="1"/>
</dbReference>
<dbReference type="InterPro" id="IPR045063">
    <property type="entry name" value="Dynamin_N"/>
</dbReference>
<dbReference type="OrthoDB" id="1716625at2759"/>
<keyword evidence="10" id="KW-0472">Membrane</keyword>
<feature type="compositionally biased region" description="Polar residues" evidence="11">
    <location>
        <begin position="559"/>
        <end position="574"/>
    </location>
</feature>
<dbReference type="SUPFAM" id="SSF47473">
    <property type="entry name" value="EF-hand"/>
    <property type="match status" value="1"/>
</dbReference>
<dbReference type="InterPro" id="IPR031692">
    <property type="entry name" value="EHD_N"/>
</dbReference>
<evidence type="ECO:0000256" key="3">
    <source>
        <dbReference type="ARBA" id="ARBA00022475"/>
    </source>
</evidence>
<comment type="caution">
    <text evidence="15">The sequence shown here is derived from an EMBL/GenBank/DDBJ whole genome shotgun (WGS) entry which is preliminary data.</text>
</comment>
<feature type="region of interest" description="Disordered" evidence="11">
    <location>
        <begin position="553"/>
        <end position="583"/>
    </location>
</feature>
<keyword evidence="7" id="KW-0967">Endosome</keyword>
<dbReference type="GO" id="GO:0006897">
    <property type="term" value="P:endocytosis"/>
    <property type="evidence" value="ECO:0007669"/>
    <property type="project" value="TreeGrafter"/>
</dbReference>
<dbReference type="InterPro" id="IPR040990">
    <property type="entry name" value="DUF5600"/>
</dbReference>
<dbReference type="Pfam" id="PF12763">
    <property type="entry name" value="EH"/>
    <property type="match status" value="1"/>
</dbReference>
<dbReference type="PROSITE" id="PS00018">
    <property type="entry name" value="EF_HAND_1"/>
    <property type="match status" value="1"/>
</dbReference>
<evidence type="ECO:0000256" key="4">
    <source>
        <dbReference type="ARBA" id="ARBA00022553"/>
    </source>
</evidence>
<keyword evidence="6" id="KW-0547">Nucleotide-binding</keyword>
<dbReference type="PROSITE" id="PS51718">
    <property type="entry name" value="G_DYNAMIN_2"/>
    <property type="match status" value="1"/>
</dbReference>
<dbReference type="InterPro" id="IPR000261">
    <property type="entry name" value="EH_dom"/>
</dbReference>
<evidence type="ECO:0000313" key="15">
    <source>
        <dbReference type="EMBL" id="KAF7634683.1"/>
    </source>
</evidence>
<evidence type="ECO:0000259" key="14">
    <source>
        <dbReference type="PROSITE" id="PS51718"/>
    </source>
</evidence>
<dbReference type="SUPFAM" id="SSF52540">
    <property type="entry name" value="P-loop containing nucleoside triphosphate hydrolases"/>
    <property type="match status" value="1"/>
</dbReference>
<dbReference type="GO" id="GO:0005509">
    <property type="term" value="F:calcium ion binding"/>
    <property type="evidence" value="ECO:0007669"/>
    <property type="project" value="InterPro"/>
</dbReference>
<dbReference type="Pfam" id="PF00350">
    <property type="entry name" value="Dynamin_N"/>
    <property type="match status" value="1"/>
</dbReference>
<dbReference type="Pfam" id="PF16880">
    <property type="entry name" value="EHD_N"/>
    <property type="match status" value="1"/>
</dbReference>
<evidence type="ECO:0000256" key="9">
    <source>
        <dbReference type="ARBA" id="ARBA00022840"/>
    </source>
</evidence>
<keyword evidence="9" id="KW-0067">ATP-binding</keyword>
<feature type="domain" description="EH" evidence="12">
    <location>
        <begin position="473"/>
        <end position="561"/>
    </location>
</feature>
<dbReference type="CDD" id="cd00052">
    <property type="entry name" value="EH"/>
    <property type="match status" value="1"/>
</dbReference>
<dbReference type="InterPro" id="IPR027417">
    <property type="entry name" value="P-loop_NTPase"/>
</dbReference>
<dbReference type="Gene3D" id="1.10.268.20">
    <property type="match status" value="1"/>
</dbReference>
<sequence length="583" mass="66637">MFSWLGKNNEKKEQNVLETVSEGLRKIYKDKLYPLEEYHNFHDYHSPALDDPDFNAKPMILLVGQYSTGKTTFIYSFPLEQEFPGMRIGPEPTTDRFIVVMNGDEVGVIPGNALVVDSTKQFRALTKFGNAFLNRFQCSMLKNDVLNSVTIIDTPGILSGEKQRIDRGYDFSGVLEWFAERVDRIILLFDAHKLDISDEFKRCIEALSGNEDKIRIVLNKSDMVDHQQLMRVYGALMWSLGKVFKTPEVARVYIGTFWDHPLHYDINRRLFQDEQHDLFADLQSLPRNAVLRKLNDLIKRARLAKVHAYIISELRKQMPSMIGKEKKKEKELIQKLDKIFEQLQKEHGISPGDFPDVNKMRTNLENADFSCFNALKPRLLQVVDEMLAKDIGLSFFFFFISFFLCSARLMAQIPKEESEANNKVIDALGNRLDQSVRGGAFEAETEAATPFGFGRGEGVDKGSDETEWVVSRERYKFDEMFQDLQPVDGKITSSQAKVHMIKSKLPNSVLGKIWTLSDIDKDGQLDADEFALANYLINLKLAGHAIPEKLPKHLVPPSKTGNNEMTNGISTPNDKQMYPRLDE</sequence>
<keyword evidence="3" id="KW-1003">Cell membrane</keyword>
<evidence type="ECO:0000256" key="5">
    <source>
        <dbReference type="ARBA" id="ARBA00022723"/>
    </source>
</evidence>
<dbReference type="PROSITE" id="PS50031">
    <property type="entry name" value="EH"/>
    <property type="match status" value="1"/>
</dbReference>
<feature type="domain" description="Dynamin-type G" evidence="14">
    <location>
        <begin position="54"/>
        <end position="286"/>
    </location>
</feature>
<evidence type="ECO:0000256" key="10">
    <source>
        <dbReference type="ARBA" id="ARBA00023136"/>
    </source>
</evidence>
<protein>
    <submittedName>
        <fullName evidence="15">Uncharacterized protein</fullName>
    </submittedName>
</protein>